<protein>
    <submittedName>
        <fullName evidence="1">Uncharacterized protein</fullName>
    </submittedName>
</protein>
<dbReference type="VEuPathDB" id="AmoebaDB:EIN_340300"/>
<dbReference type="AlphaFoldDB" id="A0A0A1UE00"/>
<evidence type="ECO:0000313" key="2">
    <source>
        <dbReference type="Proteomes" id="UP000014680"/>
    </source>
</evidence>
<gene>
    <name evidence="1" type="ORF">EIN_340300</name>
</gene>
<reference evidence="1 2" key="1">
    <citation type="submission" date="2012-10" db="EMBL/GenBank/DDBJ databases">
        <authorList>
            <person name="Zafar N."/>
            <person name="Inman J."/>
            <person name="Hall N."/>
            <person name="Lorenzi H."/>
            <person name="Caler E."/>
        </authorList>
    </citation>
    <scope>NUCLEOTIDE SEQUENCE [LARGE SCALE GENOMIC DNA]</scope>
    <source>
        <strain evidence="1 2">IP1</strain>
    </source>
</reference>
<keyword evidence="2" id="KW-1185">Reference proteome</keyword>
<dbReference type="Proteomes" id="UP000014680">
    <property type="component" value="Unassembled WGS sequence"/>
</dbReference>
<name>A0A0A1UE00_ENTIV</name>
<proteinExistence type="predicted"/>
<evidence type="ECO:0000313" key="1">
    <source>
        <dbReference type="EMBL" id="ELP94712.1"/>
    </source>
</evidence>
<organism evidence="1 2">
    <name type="scientific">Entamoeba invadens IP1</name>
    <dbReference type="NCBI Taxonomy" id="370355"/>
    <lineage>
        <taxon>Eukaryota</taxon>
        <taxon>Amoebozoa</taxon>
        <taxon>Evosea</taxon>
        <taxon>Archamoebae</taxon>
        <taxon>Mastigamoebida</taxon>
        <taxon>Entamoebidae</taxon>
        <taxon>Entamoeba</taxon>
    </lineage>
</organism>
<dbReference type="EMBL" id="KB206175">
    <property type="protein sequence ID" value="ELP94712.1"/>
    <property type="molecule type" value="Genomic_DNA"/>
</dbReference>
<dbReference type="GeneID" id="14893761"/>
<accession>A0A0A1UE00</accession>
<dbReference type="KEGG" id="eiv:EIN_340300"/>
<dbReference type="RefSeq" id="XP_004261483.1">
    <property type="nucleotide sequence ID" value="XM_004261435.1"/>
</dbReference>
<sequence>MDVELDSLITQLTAFKASLSTQWKPSYEYYVDNTTLPRNQRIAAAENYIKSSSYMGLFAAQIQQVKNSLNRFNRLLDASTFNDKDPKYTTVVYLLNKLYDEEYNESVRNLQQMLMSQRINGIQYDQKMKEISAYLSSRKTSLSDLFVTNKPNTMFPINDEEIAVLEEFTTRKISSVLFDSDKEDWSKNSSIFHDKIYRNNMLCFLVEDDRNNKFGGVMYDTVIDGNGWTRSSSAFIFSLIRKGILKPKKFVIRQSRGFDFEDRDIPEEGAFVLHRQQHEFLFGFGGGCDFEVSKKGEKSSRCIPGTYIAQLGDLMDDKYFNTKRVLVFKLN</sequence>